<dbReference type="GO" id="GO:0022857">
    <property type="term" value="F:transmembrane transporter activity"/>
    <property type="evidence" value="ECO:0007669"/>
    <property type="project" value="InterPro"/>
</dbReference>
<feature type="transmembrane region" description="Helical" evidence="7">
    <location>
        <begin position="350"/>
        <end position="372"/>
    </location>
</feature>
<dbReference type="PROSITE" id="PS50850">
    <property type="entry name" value="MFS"/>
    <property type="match status" value="1"/>
</dbReference>
<dbReference type="InterPro" id="IPR020846">
    <property type="entry name" value="MFS_dom"/>
</dbReference>
<gene>
    <name evidence="9" type="ORF">CINF_1512</name>
</gene>
<reference evidence="9 10" key="1">
    <citation type="submission" date="2020-02" db="EMBL/GenBank/DDBJ databases">
        <title>Complete genome sequence of the novel Campylobacter species Candidatus Campylobacter infans.</title>
        <authorList>
            <person name="Duim B."/>
            <person name="Zomer A."/>
            <person name="van der Graaf L."/>
            <person name="Wagenaar J."/>
        </authorList>
    </citation>
    <scope>NUCLEOTIDE SEQUENCE [LARGE SCALE GENOMIC DNA]</scope>
    <source>
        <strain evidence="9 10">19S00001</strain>
    </source>
</reference>
<feature type="transmembrane region" description="Helical" evidence="7">
    <location>
        <begin position="163"/>
        <end position="191"/>
    </location>
</feature>
<dbReference type="AlphaFoldDB" id="A0A7H9CMF1"/>
<feature type="transmembrane region" description="Helical" evidence="7">
    <location>
        <begin position="101"/>
        <end position="117"/>
    </location>
</feature>
<keyword evidence="5 7" id="KW-1133">Transmembrane helix</keyword>
<evidence type="ECO:0000259" key="8">
    <source>
        <dbReference type="PROSITE" id="PS50850"/>
    </source>
</evidence>
<dbReference type="KEGG" id="cinf:CINF_1512"/>
<dbReference type="EMBL" id="CP049075">
    <property type="protein sequence ID" value="QLI05989.1"/>
    <property type="molecule type" value="Genomic_DNA"/>
</dbReference>
<dbReference type="PANTHER" id="PTHR23513:SF11">
    <property type="entry name" value="STAPHYLOFERRIN A TRANSPORTER"/>
    <property type="match status" value="1"/>
</dbReference>
<feature type="transmembrane region" description="Helical" evidence="7">
    <location>
        <begin position="415"/>
        <end position="433"/>
    </location>
</feature>
<dbReference type="Pfam" id="PF05977">
    <property type="entry name" value="MFS_3"/>
    <property type="match status" value="2"/>
</dbReference>
<feature type="transmembrane region" description="Helical" evidence="7">
    <location>
        <begin position="46"/>
        <end position="70"/>
    </location>
</feature>
<feature type="transmembrane region" description="Helical" evidence="7">
    <location>
        <begin position="384"/>
        <end position="403"/>
    </location>
</feature>
<comment type="subcellular location">
    <subcellularLocation>
        <location evidence="1">Cell membrane</location>
        <topology evidence="1">Multi-pass membrane protein</topology>
    </subcellularLocation>
</comment>
<dbReference type="Proteomes" id="UP000509414">
    <property type="component" value="Chromosome"/>
</dbReference>
<proteinExistence type="predicted"/>
<keyword evidence="6 7" id="KW-0472">Membrane</keyword>
<keyword evidence="2" id="KW-0813">Transport</keyword>
<sequence length="437" mass="47940">MQNPFIALKSRNFRIYWLGLGASQTGTWMQNIAQPWLALKVTNDPVLVGIVSAMHFLPIMIFSLFSGVLIDRMDKKRILFFTQAGLCVVSFIFALSVFMDFASFGVILVLAFLTGLFNSLDSPTRHSFIYELVENRALVPNAVALNSMSVSVSRILGPALAGIIMASFGIGACFLFNTFSFVAIFASLFLVKPKRARTARAHSSMLKSIIKGFIYIKSHEHLLSPLIVLLIVATFVPNYSVLVSALVHFNLGGDDTSYGYLMAFLGVGAFFGAFFAASLGQNLAKTSKNSKEILNQNTNKAQKSSQILNAPPLNHEKPALNTSQKITLYLPFLSALMLASVGVWDNFWLCGLSLIFTSFCLIITISTINSLLQLGSDDKYRGRVMSVYSLFFLGSTPIGASFAGFAVKHFGPDGAFFISAFVASFFLGLWHLFAKKF</sequence>
<dbReference type="CDD" id="cd06173">
    <property type="entry name" value="MFS_MefA_like"/>
    <property type="match status" value="1"/>
</dbReference>
<dbReference type="SUPFAM" id="SSF103473">
    <property type="entry name" value="MFS general substrate transporter"/>
    <property type="match status" value="1"/>
</dbReference>
<feature type="domain" description="Major facilitator superfamily (MFS) profile" evidence="8">
    <location>
        <begin position="1"/>
        <end position="195"/>
    </location>
</feature>
<evidence type="ECO:0000256" key="2">
    <source>
        <dbReference type="ARBA" id="ARBA00022448"/>
    </source>
</evidence>
<feature type="transmembrane region" description="Helical" evidence="7">
    <location>
        <begin position="257"/>
        <end position="279"/>
    </location>
</feature>
<dbReference type="Gene3D" id="1.20.1250.20">
    <property type="entry name" value="MFS general substrate transporter like domains"/>
    <property type="match status" value="1"/>
</dbReference>
<accession>A0A7H9CMF1</accession>
<dbReference type="GO" id="GO:0005886">
    <property type="term" value="C:plasma membrane"/>
    <property type="evidence" value="ECO:0007669"/>
    <property type="project" value="UniProtKB-SubCell"/>
</dbReference>
<evidence type="ECO:0000256" key="6">
    <source>
        <dbReference type="ARBA" id="ARBA00023136"/>
    </source>
</evidence>
<evidence type="ECO:0000256" key="3">
    <source>
        <dbReference type="ARBA" id="ARBA00022475"/>
    </source>
</evidence>
<feature type="transmembrane region" description="Helical" evidence="7">
    <location>
        <begin position="226"/>
        <end position="251"/>
    </location>
</feature>
<keyword evidence="10" id="KW-1185">Reference proteome</keyword>
<evidence type="ECO:0000313" key="9">
    <source>
        <dbReference type="EMBL" id="QLI05989.1"/>
    </source>
</evidence>
<protein>
    <submittedName>
        <fullName evidence="9">Transmembrane secretion effector, major facilitator superfamily</fullName>
    </submittedName>
</protein>
<evidence type="ECO:0000256" key="1">
    <source>
        <dbReference type="ARBA" id="ARBA00004651"/>
    </source>
</evidence>
<dbReference type="InterPro" id="IPR010290">
    <property type="entry name" value="TM_effector"/>
</dbReference>
<organism evidence="9 10">
    <name type="scientific">Candidatus Campylobacter infans</name>
    <dbReference type="NCBI Taxonomy" id="2561898"/>
    <lineage>
        <taxon>Bacteria</taxon>
        <taxon>Pseudomonadati</taxon>
        <taxon>Campylobacterota</taxon>
        <taxon>Epsilonproteobacteria</taxon>
        <taxon>Campylobacterales</taxon>
        <taxon>Campylobacteraceae</taxon>
        <taxon>Campylobacter</taxon>
    </lineage>
</organism>
<evidence type="ECO:0000256" key="7">
    <source>
        <dbReference type="SAM" id="Phobius"/>
    </source>
</evidence>
<feature type="transmembrane region" description="Helical" evidence="7">
    <location>
        <begin position="326"/>
        <end position="344"/>
    </location>
</feature>
<evidence type="ECO:0000256" key="4">
    <source>
        <dbReference type="ARBA" id="ARBA00022692"/>
    </source>
</evidence>
<dbReference type="InterPro" id="IPR036259">
    <property type="entry name" value="MFS_trans_sf"/>
</dbReference>
<dbReference type="RefSeq" id="WP_179975103.1">
    <property type="nucleotide sequence ID" value="NZ_CP049075.1"/>
</dbReference>
<keyword evidence="3" id="KW-1003">Cell membrane</keyword>
<evidence type="ECO:0000313" key="10">
    <source>
        <dbReference type="Proteomes" id="UP000509414"/>
    </source>
</evidence>
<dbReference type="PANTHER" id="PTHR23513">
    <property type="entry name" value="INTEGRAL MEMBRANE EFFLUX PROTEIN-RELATED"/>
    <property type="match status" value="1"/>
</dbReference>
<evidence type="ECO:0000256" key="5">
    <source>
        <dbReference type="ARBA" id="ARBA00022989"/>
    </source>
</evidence>
<keyword evidence="4 7" id="KW-0812">Transmembrane</keyword>
<name>A0A7H9CMF1_9BACT</name>